<proteinExistence type="predicted"/>
<dbReference type="RefSeq" id="WP_353472082.1">
    <property type="nucleotide sequence ID" value="NZ_CP123384.1"/>
</dbReference>
<reference evidence="2" key="1">
    <citation type="submission" date="2023-02" db="EMBL/GenBank/DDBJ databases">
        <title>Description and genomic characterization of Salipiger bruguierae sp. nov., isolated from the sediment of mangrove plant Bruguiera sexangula.</title>
        <authorList>
            <person name="Long M."/>
        </authorList>
    </citation>
    <scope>NUCLEOTIDE SEQUENCE</scope>
    <source>
        <strain evidence="2">H15</strain>
    </source>
</reference>
<name>A0AAU8AEU2_9RHOB</name>
<feature type="transmembrane region" description="Helical" evidence="1">
    <location>
        <begin position="51"/>
        <end position="72"/>
    </location>
</feature>
<accession>A0AAU8AEU2</accession>
<dbReference type="EMBL" id="CP123384">
    <property type="protein sequence ID" value="XCC93259.1"/>
    <property type="molecule type" value="Genomic_DNA"/>
</dbReference>
<organism evidence="2">
    <name type="scientific">Alloyangia sp. H15</name>
    <dbReference type="NCBI Taxonomy" id="3029062"/>
    <lineage>
        <taxon>Bacteria</taxon>
        <taxon>Pseudomonadati</taxon>
        <taxon>Pseudomonadota</taxon>
        <taxon>Alphaproteobacteria</taxon>
        <taxon>Rhodobacterales</taxon>
        <taxon>Roseobacteraceae</taxon>
        <taxon>Alloyangia</taxon>
    </lineage>
</organism>
<keyword evidence="1" id="KW-0812">Transmembrane</keyword>
<evidence type="ECO:0000313" key="2">
    <source>
        <dbReference type="EMBL" id="XCC93259.1"/>
    </source>
</evidence>
<gene>
    <name evidence="2" type="ORF">PVT71_12345</name>
</gene>
<evidence type="ECO:0000256" key="1">
    <source>
        <dbReference type="SAM" id="Phobius"/>
    </source>
</evidence>
<protein>
    <submittedName>
        <fullName evidence="2">Uncharacterized protein</fullName>
    </submittedName>
</protein>
<keyword evidence="1" id="KW-0472">Membrane</keyword>
<dbReference type="AlphaFoldDB" id="A0AAU8AEU2"/>
<sequence length="74" mass="8115">MTDNIADFEARRRAAIEQPEADDGIERTLIQIQMPEAQEIRVAVDLRHLEAVQALVLGMIGGTLAAGLMILLMT</sequence>
<keyword evidence="1" id="KW-1133">Transmembrane helix</keyword>